<dbReference type="GO" id="GO:0004300">
    <property type="term" value="F:enoyl-CoA hydratase activity"/>
    <property type="evidence" value="ECO:0007669"/>
    <property type="project" value="UniProtKB-ARBA"/>
</dbReference>
<dbReference type="FunFam" id="1.10.1040.50:FF:000006">
    <property type="entry name" value="Peroxisomal bifunctional enzyme"/>
    <property type="match status" value="1"/>
</dbReference>
<dbReference type="EMBL" id="JACOMF010000029">
    <property type="protein sequence ID" value="MBC4017477.1"/>
    <property type="molecule type" value="Genomic_DNA"/>
</dbReference>
<protein>
    <submittedName>
        <fullName evidence="17">Enoyl-CoA hydratase/isomerase family protein</fullName>
    </submittedName>
</protein>
<dbReference type="SUPFAM" id="SSF52096">
    <property type="entry name" value="ClpP/crotonase"/>
    <property type="match status" value="1"/>
</dbReference>
<evidence type="ECO:0000256" key="11">
    <source>
        <dbReference type="ARBA" id="ARBA00023239"/>
    </source>
</evidence>
<keyword evidence="8" id="KW-0443">Lipid metabolism</keyword>
<evidence type="ECO:0000256" key="1">
    <source>
        <dbReference type="ARBA" id="ARBA00004275"/>
    </source>
</evidence>
<keyword evidence="7" id="KW-0520">NAD</keyword>
<dbReference type="Pfam" id="PF00378">
    <property type="entry name" value="ECH_1"/>
    <property type="match status" value="1"/>
</dbReference>
<dbReference type="GO" id="GO:0016853">
    <property type="term" value="F:isomerase activity"/>
    <property type="evidence" value="ECO:0007669"/>
    <property type="project" value="UniProtKB-KW"/>
</dbReference>
<dbReference type="RefSeq" id="WP_186772239.1">
    <property type="nucleotide sequence ID" value="NZ_JACOMF010000029.1"/>
</dbReference>
<dbReference type="Gene3D" id="1.10.1040.50">
    <property type="match status" value="1"/>
</dbReference>
<dbReference type="FunFam" id="3.40.50.720:FF:000009">
    <property type="entry name" value="Fatty oxidation complex, alpha subunit"/>
    <property type="match status" value="1"/>
</dbReference>
<feature type="domain" description="3-hydroxyacyl-CoA dehydrogenase C-terminal" evidence="15">
    <location>
        <begin position="475"/>
        <end position="567"/>
    </location>
</feature>
<keyword evidence="11" id="KW-0456">Lyase</keyword>
<dbReference type="Proteomes" id="UP000600101">
    <property type="component" value="Unassembled WGS sequence"/>
</dbReference>
<comment type="caution">
    <text evidence="17">The sequence shown here is derived from an EMBL/GenBank/DDBJ whole genome shotgun (WGS) entry which is preliminary data.</text>
</comment>
<feature type="domain" description="3-hydroxyacyl-CoA dehydrogenase NAD binding" evidence="16">
    <location>
        <begin position="295"/>
        <end position="466"/>
    </location>
</feature>
<keyword evidence="5" id="KW-0442">Lipid degradation</keyword>
<evidence type="ECO:0000256" key="12">
    <source>
        <dbReference type="ARBA" id="ARBA00023268"/>
    </source>
</evidence>
<feature type="domain" description="3-hydroxyacyl-CoA dehydrogenase C-terminal" evidence="15">
    <location>
        <begin position="603"/>
        <end position="687"/>
    </location>
</feature>
<dbReference type="GO" id="GO:0070403">
    <property type="term" value="F:NAD+ binding"/>
    <property type="evidence" value="ECO:0007669"/>
    <property type="project" value="InterPro"/>
</dbReference>
<dbReference type="PANTHER" id="PTHR23309:SF51">
    <property type="entry name" value="3-HYDROXYACYL-COA DEHYDROGENASE-RELATED"/>
    <property type="match status" value="1"/>
</dbReference>
<sequence>MSEAPVVRFEVVEGIGVITVDYPPVNALGPGVSDGIVAAVDQGNADPAVQAMVLMGAGRSFIAGADIRRFGKPRPPSPRRSYDALDASGKPVVAAIHGYALGGGLENALACQYRIAVPSAKVGLPEVLIGILPGGGGTQRLPRLIGAKPALEMIVSGRHVPAEEAKALGILDALVAGKDLRSEAIAFAKGIIGKPVRRISTMPPAKAEPGLFEAMRKSIARKARNQTAPYHCIAAVEAATTQEFAEGMATERRLFSELENAPEAKALRYAFFAEREIARIPFLPKDLALPEIRTAAVVGAGTMGGGIAMSFADHGFPVKLLDVSPDSLARGLQRIRDNYAVSVKRGSLTQAQMDERFPLIEPVETYEAIADCDVVIEAVFERLDVKQEVFAKLDAVMKPEAVLLTNTSAIDIDKIAGATQRPQMVAGAHFFAPANVMKLLEVVEGPRTAPAVLAATMKLGRAIGKISGYAGNCDGFVANRSRIYFTMEQNLMVEEGALPEQIDRVMVEFGYPMGPFAVNDMSGLDVSYLTRRRRLAEDPNYRMLPIPDRLVESGRKGQKTGAGWYRYEKGDRTPHVDPEVHRIIKEVAAEQGIEQRPFTDEEVLRRLLFAGLNEACKIIEEDKALRASDIDVMWLNGFGFPRYRGGLMFWADSIGAQEIYNQIAAWHQRYGDRWRPSELLRQIAESGGQLKDAKSPRLR</sequence>
<keyword evidence="10" id="KW-0413">Isomerase</keyword>
<dbReference type="Pfam" id="PF02737">
    <property type="entry name" value="3HCDH_N"/>
    <property type="match status" value="1"/>
</dbReference>
<keyword evidence="4" id="KW-0276">Fatty acid metabolism</keyword>
<dbReference type="GO" id="GO:0003857">
    <property type="term" value="F:(3S)-3-hydroxyacyl-CoA dehydrogenase (NAD+) activity"/>
    <property type="evidence" value="ECO:0007669"/>
    <property type="project" value="UniProtKB-EC"/>
</dbReference>
<dbReference type="CDD" id="cd06558">
    <property type="entry name" value="crotonase-like"/>
    <property type="match status" value="1"/>
</dbReference>
<dbReference type="PANTHER" id="PTHR23309">
    <property type="entry name" value="3-HYDROXYACYL-COA DEHYROGENASE"/>
    <property type="match status" value="1"/>
</dbReference>
<reference evidence="17" key="1">
    <citation type="submission" date="2020-08" db="EMBL/GenBank/DDBJ databases">
        <authorList>
            <person name="Hu Y."/>
            <person name="Nguyen S.V."/>
            <person name="Li F."/>
            <person name="Fanning S."/>
        </authorList>
    </citation>
    <scope>NUCLEOTIDE SEQUENCE</scope>
    <source>
        <strain evidence="17">SYSU D8009</strain>
    </source>
</reference>
<proteinExistence type="inferred from homology"/>
<evidence type="ECO:0000256" key="4">
    <source>
        <dbReference type="ARBA" id="ARBA00022832"/>
    </source>
</evidence>
<dbReference type="Pfam" id="PF00725">
    <property type="entry name" value="3HCDH"/>
    <property type="match status" value="2"/>
</dbReference>
<gene>
    <name evidence="17" type="ORF">H7965_19395</name>
</gene>
<keyword evidence="18" id="KW-1185">Reference proteome</keyword>
<comment type="similarity">
    <text evidence="3">In the N-terminal section; belongs to the enoyl-CoA hydratase/isomerase family.</text>
</comment>
<dbReference type="InterPro" id="IPR029045">
    <property type="entry name" value="ClpP/crotonase-like_dom_sf"/>
</dbReference>
<evidence type="ECO:0000313" key="18">
    <source>
        <dbReference type="Proteomes" id="UP000600101"/>
    </source>
</evidence>
<dbReference type="InterPro" id="IPR008927">
    <property type="entry name" value="6-PGluconate_DH-like_C_sf"/>
</dbReference>
<name>A0A9X0R351_9PROT</name>
<dbReference type="InterPro" id="IPR006108">
    <property type="entry name" value="3HC_DH_C"/>
</dbReference>
<comment type="subcellular location">
    <subcellularLocation>
        <location evidence="1">Peroxisome</location>
    </subcellularLocation>
</comment>
<evidence type="ECO:0000256" key="9">
    <source>
        <dbReference type="ARBA" id="ARBA00023140"/>
    </source>
</evidence>
<dbReference type="SUPFAM" id="SSF48179">
    <property type="entry name" value="6-phosphogluconate dehydrogenase C-terminal domain-like"/>
    <property type="match status" value="2"/>
</dbReference>
<comment type="pathway">
    <text evidence="2">Lipid metabolism; fatty acid beta-oxidation.</text>
</comment>
<dbReference type="Gene3D" id="3.40.50.720">
    <property type="entry name" value="NAD(P)-binding Rossmann-like Domain"/>
    <property type="match status" value="1"/>
</dbReference>
<keyword evidence="6" id="KW-0560">Oxidoreductase</keyword>
<dbReference type="GO" id="GO:0006631">
    <property type="term" value="P:fatty acid metabolic process"/>
    <property type="evidence" value="ECO:0007669"/>
    <property type="project" value="UniProtKB-KW"/>
</dbReference>
<evidence type="ECO:0000256" key="13">
    <source>
        <dbReference type="ARBA" id="ARBA00049556"/>
    </source>
</evidence>
<dbReference type="InterPro" id="IPR018376">
    <property type="entry name" value="Enoyl-CoA_hyd/isom_CS"/>
</dbReference>
<dbReference type="SUPFAM" id="SSF51735">
    <property type="entry name" value="NAD(P)-binding Rossmann-fold domains"/>
    <property type="match status" value="1"/>
</dbReference>
<evidence type="ECO:0000256" key="6">
    <source>
        <dbReference type="ARBA" id="ARBA00023002"/>
    </source>
</evidence>
<evidence type="ECO:0000256" key="5">
    <source>
        <dbReference type="ARBA" id="ARBA00022963"/>
    </source>
</evidence>
<dbReference type="InterPro" id="IPR036291">
    <property type="entry name" value="NAD(P)-bd_dom_sf"/>
</dbReference>
<evidence type="ECO:0000313" key="17">
    <source>
        <dbReference type="EMBL" id="MBC4017477.1"/>
    </source>
</evidence>
<dbReference type="PROSITE" id="PS00166">
    <property type="entry name" value="ENOYL_COA_HYDRATASE"/>
    <property type="match status" value="1"/>
</dbReference>
<evidence type="ECO:0000256" key="14">
    <source>
        <dbReference type="RuleBase" id="RU003707"/>
    </source>
</evidence>
<organism evidence="17 18">
    <name type="scientific">Siccirubricoccus deserti</name>
    <dbReference type="NCBI Taxonomy" id="2013562"/>
    <lineage>
        <taxon>Bacteria</taxon>
        <taxon>Pseudomonadati</taxon>
        <taxon>Pseudomonadota</taxon>
        <taxon>Alphaproteobacteria</taxon>
        <taxon>Acetobacterales</taxon>
        <taxon>Roseomonadaceae</taxon>
        <taxon>Siccirubricoccus</taxon>
    </lineage>
</organism>
<evidence type="ECO:0000256" key="10">
    <source>
        <dbReference type="ARBA" id="ARBA00023235"/>
    </source>
</evidence>
<evidence type="ECO:0000259" key="16">
    <source>
        <dbReference type="Pfam" id="PF02737"/>
    </source>
</evidence>
<comment type="catalytic activity">
    <reaction evidence="13">
        <text>a (3S)-3-hydroxyacyl-CoA + NAD(+) = a 3-oxoacyl-CoA + NADH + H(+)</text>
        <dbReference type="Rhea" id="RHEA:22432"/>
        <dbReference type="ChEBI" id="CHEBI:15378"/>
        <dbReference type="ChEBI" id="CHEBI:57318"/>
        <dbReference type="ChEBI" id="CHEBI:57540"/>
        <dbReference type="ChEBI" id="CHEBI:57945"/>
        <dbReference type="ChEBI" id="CHEBI:90726"/>
        <dbReference type="EC" id="1.1.1.35"/>
    </reaction>
</comment>
<evidence type="ECO:0000256" key="3">
    <source>
        <dbReference type="ARBA" id="ARBA00008750"/>
    </source>
</evidence>
<evidence type="ECO:0000256" key="7">
    <source>
        <dbReference type="ARBA" id="ARBA00023027"/>
    </source>
</evidence>
<evidence type="ECO:0000256" key="8">
    <source>
        <dbReference type="ARBA" id="ARBA00023098"/>
    </source>
</evidence>
<comment type="similarity">
    <text evidence="14">Belongs to the enoyl-CoA hydratase/isomerase family.</text>
</comment>
<dbReference type="InterPro" id="IPR001753">
    <property type="entry name" value="Enoyl-CoA_hydra/iso"/>
</dbReference>
<dbReference type="AlphaFoldDB" id="A0A9X0R351"/>
<accession>A0A9X0R351</accession>
<evidence type="ECO:0000259" key="15">
    <source>
        <dbReference type="Pfam" id="PF00725"/>
    </source>
</evidence>
<dbReference type="Gene3D" id="3.90.226.10">
    <property type="entry name" value="2-enoyl-CoA Hydratase, Chain A, domain 1"/>
    <property type="match status" value="1"/>
</dbReference>
<keyword evidence="9" id="KW-0576">Peroxisome</keyword>
<dbReference type="InterPro" id="IPR006176">
    <property type="entry name" value="3-OHacyl-CoA_DH_NAD-bd"/>
</dbReference>
<evidence type="ECO:0000256" key="2">
    <source>
        <dbReference type="ARBA" id="ARBA00005005"/>
    </source>
</evidence>
<keyword evidence="12" id="KW-0511">Multifunctional enzyme</keyword>
<dbReference type="GO" id="GO:0016042">
    <property type="term" value="P:lipid catabolic process"/>
    <property type="evidence" value="ECO:0007669"/>
    <property type="project" value="UniProtKB-KW"/>
</dbReference>